<feature type="compositionally biased region" description="Basic and acidic residues" evidence="2">
    <location>
        <begin position="198"/>
        <end position="207"/>
    </location>
</feature>
<dbReference type="OrthoDB" id="241990at2759"/>
<keyword evidence="6" id="KW-1185">Reference proteome</keyword>
<gene>
    <name evidence="5" type="ORF">EJ06DRAFT_548608</name>
</gene>
<accession>A0A6G1HX08</accession>
<organism evidence="5 6">
    <name type="scientific">Trichodelitschia bisporula</name>
    <dbReference type="NCBI Taxonomy" id="703511"/>
    <lineage>
        <taxon>Eukaryota</taxon>
        <taxon>Fungi</taxon>
        <taxon>Dikarya</taxon>
        <taxon>Ascomycota</taxon>
        <taxon>Pezizomycotina</taxon>
        <taxon>Dothideomycetes</taxon>
        <taxon>Dothideomycetes incertae sedis</taxon>
        <taxon>Phaeotrichales</taxon>
        <taxon>Phaeotrichaceae</taxon>
        <taxon>Trichodelitschia</taxon>
    </lineage>
</organism>
<dbReference type="Gene3D" id="2.30.29.30">
    <property type="entry name" value="Pleckstrin-homology domain (PH domain)/Phosphotyrosine-binding domain (PTB)"/>
    <property type="match status" value="1"/>
</dbReference>
<protein>
    <recommendedName>
        <fullName evidence="7">SIN1-domain-containing protein</fullName>
    </recommendedName>
</protein>
<dbReference type="PANTHER" id="PTHR13335">
    <property type="entry name" value="TARGET OF RAPAMYCIN COMPLEX 2 SUBUNIT MAPKAP1"/>
    <property type="match status" value="1"/>
</dbReference>
<dbReference type="Proteomes" id="UP000799640">
    <property type="component" value="Unassembled WGS sequence"/>
</dbReference>
<dbReference type="InterPro" id="IPR031567">
    <property type="entry name" value="CRIM_dom"/>
</dbReference>
<evidence type="ECO:0000256" key="1">
    <source>
        <dbReference type="ARBA" id="ARBA00009407"/>
    </source>
</evidence>
<feature type="compositionally biased region" description="Acidic residues" evidence="2">
    <location>
        <begin position="121"/>
        <end position="138"/>
    </location>
</feature>
<feature type="region of interest" description="Disordered" evidence="2">
    <location>
        <begin position="244"/>
        <end position="324"/>
    </location>
</feature>
<dbReference type="GO" id="GO:0005886">
    <property type="term" value="C:plasma membrane"/>
    <property type="evidence" value="ECO:0007669"/>
    <property type="project" value="TreeGrafter"/>
</dbReference>
<dbReference type="InterPro" id="IPR008828">
    <property type="entry name" value="Sin1/Avo1"/>
</dbReference>
<dbReference type="AlphaFoldDB" id="A0A6G1HX08"/>
<dbReference type="GO" id="GO:0031932">
    <property type="term" value="C:TORC2 complex"/>
    <property type="evidence" value="ECO:0007669"/>
    <property type="project" value="InterPro"/>
</dbReference>
<dbReference type="GO" id="GO:0038203">
    <property type="term" value="P:TORC2 signaling"/>
    <property type="evidence" value="ECO:0007669"/>
    <property type="project" value="TreeGrafter"/>
</dbReference>
<dbReference type="InterPro" id="IPR011993">
    <property type="entry name" value="PH-like_dom_sf"/>
</dbReference>
<reference evidence="5" key="1">
    <citation type="journal article" date="2020" name="Stud. Mycol.">
        <title>101 Dothideomycetes genomes: a test case for predicting lifestyles and emergence of pathogens.</title>
        <authorList>
            <person name="Haridas S."/>
            <person name="Albert R."/>
            <person name="Binder M."/>
            <person name="Bloem J."/>
            <person name="Labutti K."/>
            <person name="Salamov A."/>
            <person name="Andreopoulos B."/>
            <person name="Baker S."/>
            <person name="Barry K."/>
            <person name="Bills G."/>
            <person name="Bluhm B."/>
            <person name="Cannon C."/>
            <person name="Castanera R."/>
            <person name="Culley D."/>
            <person name="Daum C."/>
            <person name="Ezra D."/>
            <person name="Gonzalez J."/>
            <person name="Henrissat B."/>
            <person name="Kuo A."/>
            <person name="Liang C."/>
            <person name="Lipzen A."/>
            <person name="Lutzoni F."/>
            <person name="Magnuson J."/>
            <person name="Mondo S."/>
            <person name="Nolan M."/>
            <person name="Ohm R."/>
            <person name="Pangilinan J."/>
            <person name="Park H.-J."/>
            <person name="Ramirez L."/>
            <person name="Alfaro M."/>
            <person name="Sun H."/>
            <person name="Tritt A."/>
            <person name="Yoshinaga Y."/>
            <person name="Zwiers L.-H."/>
            <person name="Turgeon B."/>
            <person name="Goodwin S."/>
            <person name="Spatafora J."/>
            <person name="Crous P."/>
            <person name="Grigoriev I."/>
        </authorList>
    </citation>
    <scope>NUCLEOTIDE SEQUENCE</scope>
    <source>
        <strain evidence="5">CBS 262.69</strain>
    </source>
</reference>
<name>A0A6G1HX08_9PEZI</name>
<evidence type="ECO:0000256" key="2">
    <source>
        <dbReference type="SAM" id="MobiDB-lite"/>
    </source>
</evidence>
<sequence>MSLLEREDFVLYHLRTSYLSMIKDGVGDRLIHVDASVLNDPAFRAAGWFANPSDIRRTYSPPIPTAVTAEYFQAPRNVNLVDPGFGDDEEEGGMITGAGPSADTVGPGMQTRRKRRKETQPEEEDSSDLSEESDEEGEGTQRPGNQIKFQKMPLRTRAGSSPIRSSNLLDGPSVLVTSPSHPADGSRLRRGSLGAVEVVKERARRDTTTSSEMSSENELDPSVFQRKQVNPLRAAKAGRLLAERIQEDDREDLHDMDPGEESDSTLSSGFDGSEDSESILDAVDSGPLTSLPSRPSGETAMAKLTTSSPKRSRQGPSVLQALPPPRPISVMAPVSALTLALKAKDKKPDVPFERFAILSGKGDPNPIYIKVFAPFAKPTRSYEVLLRRSPDSGGAVSVAEAIGLALWRYFEEKIEPPIPNDKFNVNRWNFRMVEDDEVDYDFPALSRVRPMADFTSNNNNPRLRGRSRDKPWDEFALVEANDSEFRDNQTATPQYAGDTTAVRRVSSPPPTLSKTPVPQAPASVASVVPVLPRNPIIGPTFSVAAFRSPAAPLLDAPVAPVSHATPRMGPPKTLTVHFTDNNFVSIKTQVEVTTDTYIAEVFDQVCKRLKVDMAAHVLKVSNSATVAPSDRTVEALGDRSELDLVRRRFIGDGNFGLSGSPGSSSPNAPLLIAPGGTPKKGKKVGTHPLAQRNDALMLFGSNSTYKRYYVVQKKQMSFSSSTAKIMALEGEYMHVMPTSSEHHPTATKFFETPGKVMTVHFSSVIGTKVSRRHPRMFRVVVYREREQKRYDFETQTSDEAQEIVSEIKKGVARFHEGAA</sequence>
<dbReference type="PANTHER" id="PTHR13335:SF1">
    <property type="entry name" value="TARGET OF RAPAMYCIN COMPLEX 2 SUBUNIT MAPKAP1"/>
    <property type="match status" value="1"/>
</dbReference>
<dbReference type="Pfam" id="PF16978">
    <property type="entry name" value="CRIM"/>
    <property type="match status" value="1"/>
</dbReference>
<feature type="domain" description="CRIM" evidence="3">
    <location>
        <begin position="335"/>
        <end position="489"/>
    </location>
</feature>
<proteinExistence type="inferred from homology"/>
<dbReference type="GO" id="GO:0005546">
    <property type="term" value="F:phosphatidylinositol-4,5-bisphosphate binding"/>
    <property type="evidence" value="ECO:0007669"/>
    <property type="project" value="TreeGrafter"/>
</dbReference>
<evidence type="ECO:0000259" key="3">
    <source>
        <dbReference type="Pfam" id="PF16978"/>
    </source>
</evidence>
<feature type="compositionally biased region" description="Polar residues" evidence="2">
    <location>
        <begin position="158"/>
        <end position="168"/>
    </location>
</feature>
<feature type="domain" description="SIN1-type PH" evidence="4">
    <location>
        <begin position="704"/>
        <end position="811"/>
    </location>
</feature>
<feature type="region of interest" description="Disordered" evidence="2">
    <location>
        <begin position="82"/>
        <end position="230"/>
    </location>
</feature>
<dbReference type="InterPro" id="IPR031313">
    <property type="entry name" value="Sin1_PH_dom"/>
</dbReference>
<dbReference type="GO" id="GO:0005737">
    <property type="term" value="C:cytoplasm"/>
    <property type="evidence" value="ECO:0007669"/>
    <property type="project" value="TreeGrafter"/>
</dbReference>
<evidence type="ECO:0000313" key="6">
    <source>
        <dbReference type="Proteomes" id="UP000799640"/>
    </source>
</evidence>
<dbReference type="Pfam" id="PF16979">
    <property type="entry name" value="SIN1_PH"/>
    <property type="match status" value="1"/>
</dbReference>
<comment type="similarity">
    <text evidence="1">Belongs to the SIN1 family.</text>
</comment>
<evidence type="ECO:0000259" key="4">
    <source>
        <dbReference type="Pfam" id="PF16979"/>
    </source>
</evidence>
<feature type="compositionally biased region" description="Polar residues" evidence="2">
    <location>
        <begin position="304"/>
        <end position="317"/>
    </location>
</feature>
<evidence type="ECO:0008006" key="7">
    <source>
        <dbReference type="Google" id="ProtNLM"/>
    </source>
</evidence>
<evidence type="ECO:0000313" key="5">
    <source>
        <dbReference type="EMBL" id="KAF2400593.1"/>
    </source>
</evidence>
<dbReference type="EMBL" id="ML996694">
    <property type="protein sequence ID" value="KAF2400593.1"/>
    <property type="molecule type" value="Genomic_DNA"/>
</dbReference>
<feature type="compositionally biased region" description="Basic and acidic residues" evidence="2">
    <location>
        <begin position="244"/>
        <end position="257"/>
    </location>
</feature>